<dbReference type="GO" id="GO:0036064">
    <property type="term" value="C:ciliary basal body"/>
    <property type="evidence" value="ECO:0007669"/>
    <property type="project" value="TreeGrafter"/>
</dbReference>
<dbReference type="EMBL" id="VXIV02001532">
    <property type="protein sequence ID" value="KAF6032170.1"/>
    <property type="molecule type" value="Genomic_DNA"/>
</dbReference>
<accession>A0A7J7K0L1</accession>
<dbReference type="GO" id="GO:0005814">
    <property type="term" value="C:centriole"/>
    <property type="evidence" value="ECO:0007669"/>
    <property type="project" value="TreeGrafter"/>
</dbReference>
<dbReference type="Proteomes" id="UP000593567">
    <property type="component" value="Unassembled WGS sequence"/>
</dbReference>
<keyword evidence="2" id="KW-1133">Transmembrane helix</keyword>
<sequence length="254" mass="29321">MDRWQRGGKVVAVVMMAEVVIIILYFEMYLYLLFYSGLLKTLESEREDLSKRSQAIAVEETKLASERSSLDQEREYLHKEQERLSELAKKIPDRNGQHRCFLQSMECTQKEVEGKQALAEARRQDSINQSRLNDISVRLEELKVGEKRFAEERLQLHSERKQLESLKSRQLCAGCKQPVSRNPYFSLSTPLMQTRPSPSSLVGVVAPQKLDLTDPTLLQYKIQADQDSDFLNEESAYLDALKYSPYHNNSVSQI</sequence>
<feature type="domain" description="Fas-binding factor 1 C-terminal" evidence="3">
    <location>
        <begin position="36"/>
        <end position="242"/>
    </location>
</feature>
<dbReference type="AlphaFoldDB" id="A0A7J7K0L1"/>
<organism evidence="4 5">
    <name type="scientific">Bugula neritina</name>
    <name type="common">Brown bryozoan</name>
    <name type="synonym">Sertularia neritina</name>
    <dbReference type="NCBI Taxonomy" id="10212"/>
    <lineage>
        <taxon>Eukaryota</taxon>
        <taxon>Metazoa</taxon>
        <taxon>Spiralia</taxon>
        <taxon>Lophotrochozoa</taxon>
        <taxon>Bryozoa</taxon>
        <taxon>Gymnolaemata</taxon>
        <taxon>Cheilostomatida</taxon>
        <taxon>Flustrina</taxon>
        <taxon>Buguloidea</taxon>
        <taxon>Bugulidae</taxon>
        <taxon>Bugula</taxon>
    </lineage>
</organism>
<gene>
    <name evidence="4" type="ORF">EB796_009526</name>
</gene>
<evidence type="ECO:0000259" key="3">
    <source>
        <dbReference type="Pfam" id="PF21007"/>
    </source>
</evidence>
<name>A0A7J7K0L1_BUGNE</name>
<feature type="coiled-coil region" evidence="1">
    <location>
        <begin position="39"/>
        <end position="90"/>
    </location>
</feature>
<evidence type="ECO:0000313" key="4">
    <source>
        <dbReference type="EMBL" id="KAF6032170.1"/>
    </source>
</evidence>
<proteinExistence type="predicted"/>
<evidence type="ECO:0000256" key="2">
    <source>
        <dbReference type="SAM" id="Phobius"/>
    </source>
</evidence>
<dbReference type="GO" id="GO:0097539">
    <property type="term" value="C:ciliary transition fiber"/>
    <property type="evidence" value="ECO:0007669"/>
    <property type="project" value="InterPro"/>
</dbReference>
<dbReference type="OrthoDB" id="8195456at2759"/>
<comment type="caution">
    <text evidence="4">The sequence shown here is derived from an EMBL/GenBank/DDBJ whole genome shotgun (WGS) entry which is preliminary data.</text>
</comment>
<reference evidence="4" key="1">
    <citation type="submission" date="2020-06" db="EMBL/GenBank/DDBJ databases">
        <title>Draft genome of Bugula neritina, a colonial animal packing powerful symbionts and potential medicines.</title>
        <authorList>
            <person name="Rayko M."/>
        </authorList>
    </citation>
    <scope>NUCLEOTIDE SEQUENCE [LARGE SCALE GENOMIC DNA]</scope>
    <source>
        <strain evidence="4">Kwan_BN1</strain>
    </source>
</reference>
<dbReference type="InterPro" id="IPR049390">
    <property type="entry name" value="FBF1_C"/>
</dbReference>
<feature type="transmembrane region" description="Helical" evidence="2">
    <location>
        <begin position="12"/>
        <end position="34"/>
    </location>
</feature>
<keyword evidence="2" id="KW-0812">Transmembrane</keyword>
<keyword evidence="1" id="KW-0175">Coiled coil</keyword>
<evidence type="ECO:0000313" key="5">
    <source>
        <dbReference type="Proteomes" id="UP000593567"/>
    </source>
</evidence>
<keyword evidence="2" id="KW-0472">Membrane</keyword>
<dbReference type="InterPro" id="IPR033561">
    <property type="entry name" value="FBF1"/>
</dbReference>
<evidence type="ECO:0000256" key="1">
    <source>
        <dbReference type="SAM" id="Coils"/>
    </source>
</evidence>
<dbReference type="Pfam" id="PF21007">
    <property type="entry name" value="FBF1"/>
    <property type="match status" value="1"/>
</dbReference>
<dbReference type="GO" id="GO:0090162">
    <property type="term" value="P:establishment of epithelial cell polarity"/>
    <property type="evidence" value="ECO:0007669"/>
    <property type="project" value="InterPro"/>
</dbReference>
<keyword evidence="5" id="KW-1185">Reference proteome</keyword>
<dbReference type="GO" id="GO:0060271">
    <property type="term" value="P:cilium assembly"/>
    <property type="evidence" value="ECO:0007669"/>
    <property type="project" value="InterPro"/>
</dbReference>
<protein>
    <recommendedName>
        <fullName evidence="3">Fas-binding factor 1 C-terminal domain-containing protein</fullName>
    </recommendedName>
</protein>
<dbReference type="PANTHER" id="PTHR33689">
    <property type="entry name" value="FAS-BINDING FACTOR 1"/>
    <property type="match status" value="1"/>
</dbReference>
<dbReference type="PANTHER" id="PTHR33689:SF1">
    <property type="entry name" value="FAS-BINDING FACTOR 1"/>
    <property type="match status" value="1"/>
</dbReference>